<sequence>MKKNMSKVILLLMLSAALTAKADVLAEWDIASVNGPNDSEVTAVGIAQGLSATPLTATGVTPISAILGGYPGSFAASMWSTGNYDANKYYSFSVSADAGATASISGISLSLTHGNYLGIGASNWVLRTSQDGFASDLVTYSTAEYAINEQAYFDSAFDSSLILSGSESVEFRLYGYYPGLSSDFSGLVNMVNGDYSGDVMSGTGSNVILHGVIPEPKALGLIGFAAAASLFVRRIFLV</sequence>
<accession>A0A6C2UMV4</accession>
<evidence type="ECO:0000256" key="1">
    <source>
        <dbReference type="SAM" id="SignalP"/>
    </source>
</evidence>
<feature type="signal peptide" evidence="1">
    <location>
        <begin position="1"/>
        <end position="22"/>
    </location>
</feature>
<organism evidence="2 3">
    <name type="scientific">Pontiella sulfatireligans</name>
    <dbReference type="NCBI Taxonomy" id="2750658"/>
    <lineage>
        <taxon>Bacteria</taxon>
        <taxon>Pseudomonadati</taxon>
        <taxon>Kiritimatiellota</taxon>
        <taxon>Kiritimatiellia</taxon>
        <taxon>Kiritimatiellales</taxon>
        <taxon>Pontiellaceae</taxon>
        <taxon>Pontiella</taxon>
    </lineage>
</organism>
<evidence type="ECO:0008006" key="4">
    <source>
        <dbReference type="Google" id="ProtNLM"/>
    </source>
</evidence>
<name>A0A6C2UMV4_9BACT</name>
<dbReference type="AlphaFoldDB" id="A0A6C2UMV4"/>
<evidence type="ECO:0000313" key="2">
    <source>
        <dbReference type="EMBL" id="VGO21605.1"/>
    </source>
</evidence>
<evidence type="ECO:0000313" key="3">
    <source>
        <dbReference type="Proteomes" id="UP000346198"/>
    </source>
</evidence>
<keyword evidence="1" id="KW-0732">Signal</keyword>
<protein>
    <recommendedName>
        <fullName evidence="4">PEP-CTERM protein-sorting domain-containing protein</fullName>
    </recommendedName>
</protein>
<gene>
    <name evidence="2" type="ORF">SCARR_03679</name>
</gene>
<reference evidence="2 3" key="1">
    <citation type="submission" date="2019-04" db="EMBL/GenBank/DDBJ databases">
        <authorList>
            <person name="Van Vliet M D."/>
        </authorList>
    </citation>
    <scope>NUCLEOTIDE SEQUENCE [LARGE SCALE GENOMIC DNA]</scope>
    <source>
        <strain evidence="2 3">F21</strain>
    </source>
</reference>
<keyword evidence="3" id="KW-1185">Reference proteome</keyword>
<dbReference type="Proteomes" id="UP000346198">
    <property type="component" value="Unassembled WGS sequence"/>
</dbReference>
<dbReference type="EMBL" id="CAAHFH010000002">
    <property type="protein sequence ID" value="VGO21605.1"/>
    <property type="molecule type" value="Genomic_DNA"/>
</dbReference>
<proteinExistence type="predicted"/>
<feature type="chain" id="PRO_5025433687" description="PEP-CTERM protein-sorting domain-containing protein" evidence="1">
    <location>
        <begin position="23"/>
        <end position="238"/>
    </location>
</feature>
<dbReference type="RefSeq" id="WP_136063052.1">
    <property type="nucleotide sequence ID" value="NZ_CAAHFH010000002.1"/>
</dbReference>